<dbReference type="EMBL" id="CAJOBI010090749">
    <property type="protein sequence ID" value="CAF4541220.1"/>
    <property type="molecule type" value="Genomic_DNA"/>
</dbReference>
<sequence>TEEDTPRIDLNEMLADMTMEEPDKMDS</sequence>
<accession>A0A8S3CHP4</accession>
<evidence type="ECO:0000313" key="3">
    <source>
        <dbReference type="EMBL" id="CAF4921628.1"/>
    </source>
</evidence>
<dbReference type="AlphaFoldDB" id="A0A8S3CHP4"/>
<dbReference type="Proteomes" id="UP000681720">
    <property type="component" value="Unassembled WGS sequence"/>
</dbReference>
<reference evidence="3" key="1">
    <citation type="submission" date="2021-02" db="EMBL/GenBank/DDBJ databases">
        <authorList>
            <person name="Nowell W R."/>
        </authorList>
    </citation>
    <scope>NUCLEOTIDE SEQUENCE</scope>
</reference>
<gene>
    <name evidence="3" type="ORF">GIL414_LOCUS52843</name>
    <name evidence="4" type="ORF">GIL414_LOCUS53679</name>
    <name evidence="1" type="ORF">SMN809_LOCUS36629</name>
    <name evidence="2" type="ORF">SMN809_LOCUS38586</name>
</gene>
<evidence type="ECO:0000313" key="2">
    <source>
        <dbReference type="EMBL" id="CAF4588609.1"/>
    </source>
</evidence>
<name>A0A8S3CHP4_9BILA</name>
<organism evidence="3 5">
    <name type="scientific">Rotaria magnacalcarata</name>
    <dbReference type="NCBI Taxonomy" id="392030"/>
    <lineage>
        <taxon>Eukaryota</taxon>
        <taxon>Metazoa</taxon>
        <taxon>Spiralia</taxon>
        <taxon>Gnathifera</taxon>
        <taxon>Rotifera</taxon>
        <taxon>Eurotatoria</taxon>
        <taxon>Bdelloidea</taxon>
        <taxon>Philodinida</taxon>
        <taxon>Philodinidae</taxon>
        <taxon>Rotaria</taxon>
    </lineage>
</organism>
<evidence type="ECO:0000313" key="5">
    <source>
        <dbReference type="Proteomes" id="UP000681720"/>
    </source>
</evidence>
<dbReference type="Proteomes" id="UP000676336">
    <property type="component" value="Unassembled WGS sequence"/>
</dbReference>
<feature type="non-terminal residue" evidence="3">
    <location>
        <position position="1"/>
    </location>
</feature>
<dbReference type="EMBL" id="CAJOBJ010186525">
    <property type="protein sequence ID" value="CAF4938199.1"/>
    <property type="molecule type" value="Genomic_DNA"/>
</dbReference>
<dbReference type="EMBL" id="CAJOBJ010181977">
    <property type="protein sequence ID" value="CAF4921628.1"/>
    <property type="molecule type" value="Genomic_DNA"/>
</dbReference>
<comment type="caution">
    <text evidence="3">The sequence shown here is derived from an EMBL/GenBank/DDBJ whole genome shotgun (WGS) entry which is preliminary data.</text>
</comment>
<proteinExistence type="predicted"/>
<evidence type="ECO:0000313" key="4">
    <source>
        <dbReference type="EMBL" id="CAF4938199.1"/>
    </source>
</evidence>
<evidence type="ECO:0000313" key="1">
    <source>
        <dbReference type="EMBL" id="CAF4541220.1"/>
    </source>
</evidence>
<protein>
    <submittedName>
        <fullName evidence="3">Uncharacterized protein</fullName>
    </submittedName>
</protein>
<dbReference type="EMBL" id="CAJOBI010101186">
    <property type="protein sequence ID" value="CAF4588609.1"/>
    <property type="molecule type" value="Genomic_DNA"/>
</dbReference>